<organism evidence="1 2">
    <name type="scientific">Acanthoscelides obtectus</name>
    <name type="common">Bean weevil</name>
    <name type="synonym">Bruchus obtectus</name>
    <dbReference type="NCBI Taxonomy" id="200917"/>
    <lineage>
        <taxon>Eukaryota</taxon>
        <taxon>Metazoa</taxon>
        <taxon>Ecdysozoa</taxon>
        <taxon>Arthropoda</taxon>
        <taxon>Hexapoda</taxon>
        <taxon>Insecta</taxon>
        <taxon>Pterygota</taxon>
        <taxon>Neoptera</taxon>
        <taxon>Endopterygota</taxon>
        <taxon>Coleoptera</taxon>
        <taxon>Polyphaga</taxon>
        <taxon>Cucujiformia</taxon>
        <taxon>Chrysomeloidea</taxon>
        <taxon>Chrysomelidae</taxon>
        <taxon>Bruchinae</taxon>
        <taxon>Bruchini</taxon>
        <taxon>Acanthoscelides</taxon>
    </lineage>
</organism>
<evidence type="ECO:0000313" key="1">
    <source>
        <dbReference type="EMBL" id="CAH1997601.1"/>
    </source>
</evidence>
<reference evidence="1" key="1">
    <citation type="submission" date="2022-03" db="EMBL/GenBank/DDBJ databases">
        <authorList>
            <person name="Sayadi A."/>
        </authorList>
    </citation>
    <scope>NUCLEOTIDE SEQUENCE</scope>
</reference>
<evidence type="ECO:0000313" key="2">
    <source>
        <dbReference type="Proteomes" id="UP001152888"/>
    </source>
</evidence>
<dbReference type="EMBL" id="CAKOFQ010007297">
    <property type="protein sequence ID" value="CAH1997601.1"/>
    <property type="molecule type" value="Genomic_DNA"/>
</dbReference>
<protein>
    <submittedName>
        <fullName evidence="1">Uncharacterized protein</fullName>
    </submittedName>
</protein>
<comment type="caution">
    <text evidence="1">The sequence shown here is derived from an EMBL/GenBank/DDBJ whole genome shotgun (WGS) entry which is preliminary data.</text>
</comment>
<accession>A0A9P0LSS3</accession>
<proteinExistence type="predicted"/>
<sequence>MSHCPLLLRKSPSSVVPVRFRVSFVLSVAGICSVFTKCRWPKVTVDSRVDHQCLCCTFVDFKKVIVTLKTRPLDSHNKEAIFVGSRV</sequence>
<dbReference type="AlphaFoldDB" id="A0A9P0LSS3"/>
<keyword evidence="2" id="KW-1185">Reference proteome</keyword>
<name>A0A9P0LSS3_ACAOB</name>
<gene>
    <name evidence="1" type="ORF">ACAOBT_LOCUS23863</name>
</gene>
<dbReference type="Proteomes" id="UP001152888">
    <property type="component" value="Unassembled WGS sequence"/>
</dbReference>